<evidence type="ECO:0000313" key="2">
    <source>
        <dbReference type="Proteomes" id="UP000591929"/>
    </source>
</evidence>
<evidence type="ECO:0000313" key="1">
    <source>
        <dbReference type="EMBL" id="MBC1371522.1"/>
    </source>
</evidence>
<accession>A0A841Y828</accession>
<sequence length="138" mass="15693">MQTKERKQSVLEKLKQEWQLLLELDINQPQEYTSTYFDTFQKLVSADLVHVLFDDHVILYEGLTKSGEKLREALRFYVDGKTNIAPILLFDVQGFPVQAFTTMGEAADKLGVSEKSAKFYLETGGISISGQKLKLITE</sequence>
<organism evidence="1 2">
    <name type="scientific">Listeria booriae</name>
    <dbReference type="NCBI Taxonomy" id="1552123"/>
    <lineage>
        <taxon>Bacteria</taxon>
        <taxon>Bacillati</taxon>
        <taxon>Bacillota</taxon>
        <taxon>Bacilli</taxon>
        <taxon>Bacillales</taxon>
        <taxon>Listeriaceae</taxon>
        <taxon>Listeria</taxon>
    </lineage>
</organism>
<name>A0A841Y828_9LIST</name>
<dbReference type="AlphaFoldDB" id="A0A841Y828"/>
<gene>
    <name evidence="1" type="ORF">HB847_04000</name>
</gene>
<dbReference type="Proteomes" id="UP000591929">
    <property type="component" value="Unassembled WGS sequence"/>
</dbReference>
<protein>
    <submittedName>
        <fullName evidence="1">Uncharacterized protein</fullName>
    </submittedName>
</protein>
<proteinExistence type="predicted"/>
<reference evidence="1 2" key="1">
    <citation type="submission" date="2020-03" db="EMBL/GenBank/DDBJ databases">
        <title>Soil Listeria distribution.</title>
        <authorList>
            <person name="Liao J."/>
            <person name="Wiedmann M."/>
        </authorList>
    </citation>
    <scope>NUCLEOTIDE SEQUENCE [LARGE SCALE GENOMIC DNA]</scope>
    <source>
        <strain evidence="1 2">FSL L7-1681</strain>
    </source>
</reference>
<dbReference type="EMBL" id="JAARPL010000002">
    <property type="protein sequence ID" value="MBC1371522.1"/>
    <property type="molecule type" value="Genomic_DNA"/>
</dbReference>
<comment type="caution">
    <text evidence="1">The sequence shown here is derived from an EMBL/GenBank/DDBJ whole genome shotgun (WGS) entry which is preliminary data.</text>
</comment>
<dbReference type="RefSeq" id="WP_185376187.1">
    <property type="nucleotide sequence ID" value="NZ_JAARPL010000002.1"/>
</dbReference>